<dbReference type="EMBL" id="VNIQ01000004">
    <property type="protein sequence ID" value="TYQ03681.1"/>
    <property type="molecule type" value="Genomic_DNA"/>
</dbReference>
<dbReference type="InterPro" id="IPR019587">
    <property type="entry name" value="Polyketide_cyclase/dehydratase"/>
</dbReference>
<reference evidence="1" key="1">
    <citation type="submission" date="2019-07" db="EMBL/GenBank/DDBJ databases">
        <title>Genomic Encyclopedia of Type Strains, Phase IV (KMG-IV): sequencing the most valuable type-strain genomes for metagenomic binning, comparative biology and taxonomic classification.</title>
        <authorList>
            <person name="Goeker M."/>
        </authorList>
    </citation>
    <scope>NUCLEOTIDE SEQUENCE</scope>
    <source>
        <strain evidence="1">DSM 44596</strain>
    </source>
</reference>
<accession>A0A652YNJ3</accession>
<dbReference type="AlphaFoldDB" id="A0A652YNJ3"/>
<dbReference type="Gene3D" id="3.30.530.20">
    <property type="match status" value="1"/>
</dbReference>
<dbReference type="PANTHER" id="PTHR39332">
    <property type="entry name" value="BLL4707 PROTEIN"/>
    <property type="match status" value="1"/>
</dbReference>
<proteinExistence type="predicted"/>
<sequence length="144" mass="16155">MPTLLRTTTLPVEPDQIWSVIKGFDELASWHPRVPPSEMEESADPTTPGAVRRFIVDGNVVAREELIEHDNSGRTYSYEVLDQPLPVKNYIARIEVVPTPDGCEVRWTATYDGGDEIIPVVENAFGDNVYLVGLDALRDRFDGR</sequence>
<gene>
    <name evidence="1" type="ORF">FNL38_10446</name>
</gene>
<dbReference type="CDD" id="cd07821">
    <property type="entry name" value="PYR_PYL_RCAR_like"/>
    <property type="match status" value="1"/>
</dbReference>
<protein>
    <submittedName>
        <fullName evidence="1">Polyketide cyclase/dehydrase/lipid transport protein</fullName>
    </submittedName>
</protein>
<dbReference type="SUPFAM" id="SSF55961">
    <property type="entry name" value="Bet v1-like"/>
    <property type="match status" value="1"/>
</dbReference>
<name>A0A652YNJ3_NOCGL</name>
<dbReference type="Pfam" id="PF10604">
    <property type="entry name" value="Polyketide_cyc2"/>
    <property type="match status" value="1"/>
</dbReference>
<evidence type="ECO:0000313" key="1">
    <source>
        <dbReference type="EMBL" id="TYQ03681.1"/>
    </source>
</evidence>
<dbReference type="PANTHER" id="PTHR39332:SF7">
    <property type="entry name" value="SRPBCC FAMILY PROTEIN"/>
    <property type="match status" value="1"/>
</dbReference>
<comment type="caution">
    <text evidence="1">The sequence shown here is derived from an EMBL/GenBank/DDBJ whole genome shotgun (WGS) entry which is preliminary data.</text>
</comment>
<dbReference type="InterPro" id="IPR023393">
    <property type="entry name" value="START-like_dom_sf"/>
</dbReference>
<organism evidence="1">
    <name type="scientific">Nocardia globerula</name>
    <dbReference type="NCBI Taxonomy" id="1818"/>
    <lineage>
        <taxon>Bacteria</taxon>
        <taxon>Bacillati</taxon>
        <taxon>Actinomycetota</taxon>
        <taxon>Actinomycetes</taxon>
        <taxon>Mycobacteriales</taxon>
        <taxon>Nocardiaceae</taxon>
        <taxon>Nocardia</taxon>
    </lineage>
</organism>